<dbReference type="PROSITE" id="PS00028">
    <property type="entry name" value="ZINC_FINGER_C2H2_1"/>
    <property type="match status" value="1"/>
</dbReference>
<evidence type="ECO:0000259" key="2">
    <source>
        <dbReference type="PROSITE" id="PS50157"/>
    </source>
</evidence>
<dbReference type="InterPro" id="IPR036236">
    <property type="entry name" value="Znf_C2H2_sf"/>
</dbReference>
<dbReference type="EMBL" id="HACG01053352">
    <property type="protein sequence ID" value="CEL00223.1"/>
    <property type="molecule type" value="Transcribed_RNA"/>
</dbReference>
<keyword evidence="1" id="KW-0863">Zinc-finger</keyword>
<dbReference type="GO" id="GO:0008270">
    <property type="term" value="F:zinc ion binding"/>
    <property type="evidence" value="ECO:0007669"/>
    <property type="project" value="UniProtKB-KW"/>
</dbReference>
<sequence>GKMFESIGNKNRHMAANHNRTGQRCHICNKEFGKVSQLEAHMLCHSDNLSLLCQVCGKVLSSDEDLSA</sequence>
<dbReference type="AlphaFoldDB" id="A0A0B7C4S2"/>
<keyword evidence="1" id="KW-0479">Metal-binding</keyword>
<reference evidence="3" key="1">
    <citation type="submission" date="2014-12" db="EMBL/GenBank/DDBJ databases">
        <title>Insight into the proteome of Arion vulgaris.</title>
        <authorList>
            <person name="Aradska J."/>
            <person name="Bulat T."/>
            <person name="Smidak R."/>
            <person name="Sarate P."/>
            <person name="Gangsoo J."/>
            <person name="Sialana F."/>
            <person name="Bilban M."/>
            <person name="Lubec G."/>
        </authorList>
    </citation>
    <scope>NUCLEOTIDE SEQUENCE</scope>
    <source>
        <tissue evidence="3">Skin</tissue>
    </source>
</reference>
<dbReference type="SUPFAM" id="SSF57667">
    <property type="entry name" value="beta-beta-alpha zinc fingers"/>
    <property type="match status" value="1"/>
</dbReference>
<dbReference type="Gene3D" id="3.30.160.60">
    <property type="entry name" value="Classic Zinc Finger"/>
    <property type="match status" value="1"/>
</dbReference>
<organism evidence="3">
    <name type="scientific">Arion vulgaris</name>
    <dbReference type="NCBI Taxonomy" id="1028688"/>
    <lineage>
        <taxon>Eukaryota</taxon>
        <taxon>Metazoa</taxon>
        <taxon>Spiralia</taxon>
        <taxon>Lophotrochozoa</taxon>
        <taxon>Mollusca</taxon>
        <taxon>Gastropoda</taxon>
        <taxon>Heterobranchia</taxon>
        <taxon>Euthyneura</taxon>
        <taxon>Panpulmonata</taxon>
        <taxon>Eupulmonata</taxon>
        <taxon>Stylommatophora</taxon>
        <taxon>Helicina</taxon>
        <taxon>Arionoidea</taxon>
        <taxon>Arionidae</taxon>
        <taxon>Arion</taxon>
    </lineage>
</organism>
<accession>A0A0B7C4S2</accession>
<protein>
    <recommendedName>
        <fullName evidence="2">C2H2-type domain-containing protein</fullName>
    </recommendedName>
</protein>
<dbReference type="PROSITE" id="PS50157">
    <property type="entry name" value="ZINC_FINGER_C2H2_2"/>
    <property type="match status" value="1"/>
</dbReference>
<name>A0A0B7C4S2_9EUPU</name>
<feature type="non-terminal residue" evidence="3">
    <location>
        <position position="1"/>
    </location>
</feature>
<dbReference type="Pfam" id="PF00096">
    <property type="entry name" value="zf-C2H2"/>
    <property type="match status" value="1"/>
</dbReference>
<dbReference type="InterPro" id="IPR013087">
    <property type="entry name" value="Znf_C2H2_type"/>
</dbReference>
<gene>
    <name evidence="3" type="primary">ORF223158</name>
</gene>
<feature type="non-terminal residue" evidence="3">
    <location>
        <position position="68"/>
    </location>
</feature>
<feature type="domain" description="C2H2-type" evidence="2">
    <location>
        <begin position="23"/>
        <end position="50"/>
    </location>
</feature>
<keyword evidence="1" id="KW-0862">Zinc</keyword>
<proteinExistence type="predicted"/>
<evidence type="ECO:0000256" key="1">
    <source>
        <dbReference type="PROSITE-ProRule" id="PRU00042"/>
    </source>
</evidence>
<evidence type="ECO:0000313" key="3">
    <source>
        <dbReference type="EMBL" id="CEL00223.1"/>
    </source>
</evidence>